<sequence length="202" mass="21518">MTLERTGMHPGFSREPCISPLPKWMALQCWDSCCRLPEKGWTWGTDVLQSLFDSVVSHPSKFAASRASMIFDGSVSCADFGAHRGVASAENFSHFSAQLSLSVSVDSGRGGSAIGSMTEQTSMLRQSSLMISQHTPITIVNENSIALLSMVRAALDTVPHAIMARWRKLGMESMYVSDEGGPGRGAILSVSMMTGLGSPGGG</sequence>
<dbReference type="AlphaFoldDB" id="A0A9P5MZW2"/>
<comment type="caution">
    <text evidence="1">The sequence shown here is derived from an EMBL/GenBank/DDBJ whole genome shotgun (WGS) entry which is preliminary data.</text>
</comment>
<dbReference type="Proteomes" id="UP000759537">
    <property type="component" value="Unassembled WGS sequence"/>
</dbReference>
<reference evidence="1" key="1">
    <citation type="submission" date="2019-10" db="EMBL/GenBank/DDBJ databases">
        <authorList>
            <consortium name="DOE Joint Genome Institute"/>
            <person name="Kuo A."/>
            <person name="Miyauchi S."/>
            <person name="Kiss E."/>
            <person name="Drula E."/>
            <person name="Kohler A."/>
            <person name="Sanchez-Garcia M."/>
            <person name="Andreopoulos B."/>
            <person name="Barry K.W."/>
            <person name="Bonito G."/>
            <person name="Buee M."/>
            <person name="Carver A."/>
            <person name="Chen C."/>
            <person name="Cichocki N."/>
            <person name="Clum A."/>
            <person name="Culley D."/>
            <person name="Crous P.W."/>
            <person name="Fauchery L."/>
            <person name="Girlanda M."/>
            <person name="Hayes R."/>
            <person name="Keri Z."/>
            <person name="LaButti K."/>
            <person name="Lipzen A."/>
            <person name="Lombard V."/>
            <person name="Magnuson J."/>
            <person name="Maillard F."/>
            <person name="Morin E."/>
            <person name="Murat C."/>
            <person name="Nolan M."/>
            <person name="Ohm R."/>
            <person name="Pangilinan J."/>
            <person name="Pereira M."/>
            <person name="Perotto S."/>
            <person name="Peter M."/>
            <person name="Riley R."/>
            <person name="Sitrit Y."/>
            <person name="Stielow B."/>
            <person name="Szollosi G."/>
            <person name="Zifcakova L."/>
            <person name="Stursova M."/>
            <person name="Spatafora J.W."/>
            <person name="Tedersoo L."/>
            <person name="Vaario L.-M."/>
            <person name="Yamada A."/>
            <person name="Yan M."/>
            <person name="Wang P."/>
            <person name="Xu J."/>
            <person name="Bruns T."/>
            <person name="Baldrian P."/>
            <person name="Vilgalys R."/>
            <person name="Henrissat B."/>
            <person name="Grigoriev I.V."/>
            <person name="Hibbett D."/>
            <person name="Nagy L.G."/>
            <person name="Martin F.M."/>
        </authorList>
    </citation>
    <scope>NUCLEOTIDE SEQUENCE</scope>
    <source>
        <strain evidence="1">Prilba</strain>
    </source>
</reference>
<evidence type="ECO:0000313" key="1">
    <source>
        <dbReference type="EMBL" id="KAF8482832.1"/>
    </source>
</evidence>
<name>A0A9P5MZW2_9AGAM</name>
<proteinExistence type="predicted"/>
<organism evidence="1 2">
    <name type="scientific">Russula ochroleuca</name>
    <dbReference type="NCBI Taxonomy" id="152965"/>
    <lineage>
        <taxon>Eukaryota</taxon>
        <taxon>Fungi</taxon>
        <taxon>Dikarya</taxon>
        <taxon>Basidiomycota</taxon>
        <taxon>Agaricomycotina</taxon>
        <taxon>Agaricomycetes</taxon>
        <taxon>Russulales</taxon>
        <taxon>Russulaceae</taxon>
        <taxon>Russula</taxon>
    </lineage>
</organism>
<protein>
    <submittedName>
        <fullName evidence="1">Uncharacterized protein</fullName>
    </submittedName>
</protein>
<accession>A0A9P5MZW2</accession>
<reference evidence="1" key="2">
    <citation type="journal article" date="2020" name="Nat. Commun.">
        <title>Large-scale genome sequencing of mycorrhizal fungi provides insights into the early evolution of symbiotic traits.</title>
        <authorList>
            <person name="Miyauchi S."/>
            <person name="Kiss E."/>
            <person name="Kuo A."/>
            <person name="Drula E."/>
            <person name="Kohler A."/>
            <person name="Sanchez-Garcia M."/>
            <person name="Morin E."/>
            <person name="Andreopoulos B."/>
            <person name="Barry K.W."/>
            <person name="Bonito G."/>
            <person name="Buee M."/>
            <person name="Carver A."/>
            <person name="Chen C."/>
            <person name="Cichocki N."/>
            <person name="Clum A."/>
            <person name="Culley D."/>
            <person name="Crous P.W."/>
            <person name="Fauchery L."/>
            <person name="Girlanda M."/>
            <person name="Hayes R.D."/>
            <person name="Keri Z."/>
            <person name="LaButti K."/>
            <person name="Lipzen A."/>
            <person name="Lombard V."/>
            <person name="Magnuson J."/>
            <person name="Maillard F."/>
            <person name="Murat C."/>
            <person name="Nolan M."/>
            <person name="Ohm R.A."/>
            <person name="Pangilinan J."/>
            <person name="Pereira M.F."/>
            <person name="Perotto S."/>
            <person name="Peter M."/>
            <person name="Pfister S."/>
            <person name="Riley R."/>
            <person name="Sitrit Y."/>
            <person name="Stielow J.B."/>
            <person name="Szollosi G."/>
            <person name="Zifcakova L."/>
            <person name="Stursova M."/>
            <person name="Spatafora J.W."/>
            <person name="Tedersoo L."/>
            <person name="Vaario L.M."/>
            <person name="Yamada A."/>
            <person name="Yan M."/>
            <person name="Wang P."/>
            <person name="Xu J."/>
            <person name="Bruns T."/>
            <person name="Baldrian P."/>
            <person name="Vilgalys R."/>
            <person name="Dunand C."/>
            <person name="Henrissat B."/>
            <person name="Grigoriev I.V."/>
            <person name="Hibbett D."/>
            <person name="Nagy L.G."/>
            <person name="Martin F.M."/>
        </authorList>
    </citation>
    <scope>NUCLEOTIDE SEQUENCE</scope>
    <source>
        <strain evidence="1">Prilba</strain>
    </source>
</reference>
<dbReference type="EMBL" id="WHVB01000005">
    <property type="protein sequence ID" value="KAF8482832.1"/>
    <property type="molecule type" value="Genomic_DNA"/>
</dbReference>
<gene>
    <name evidence="1" type="ORF">DFH94DRAFT_680815</name>
</gene>
<keyword evidence="2" id="KW-1185">Reference proteome</keyword>
<evidence type="ECO:0000313" key="2">
    <source>
        <dbReference type="Proteomes" id="UP000759537"/>
    </source>
</evidence>